<keyword evidence="2" id="KW-0813">Transport</keyword>
<dbReference type="InterPro" id="IPR000595">
    <property type="entry name" value="cNMP-bd_dom"/>
</dbReference>
<name>G4ZF37_PHYSP</name>
<dbReference type="Proteomes" id="UP000002640">
    <property type="component" value="Unassembled WGS sequence"/>
</dbReference>
<feature type="transmembrane region" description="Helical" evidence="9">
    <location>
        <begin position="694"/>
        <end position="712"/>
    </location>
</feature>
<dbReference type="Gene3D" id="1.10.287.630">
    <property type="entry name" value="Helix hairpin bin"/>
    <property type="match status" value="4"/>
</dbReference>
<dbReference type="SUPFAM" id="SSF51206">
    <property type="entry name" value="cAMP-binding domain-like"/>
    <property type="match status" value="4"/>
</dbReference>
<dbReference type="InParanoid" id="G4ZF37"/>
<gene>
    <name evidence="11" type="ORF">PHYSODRAFT_499897</name>
</gene>
<dbReference type="InterPro" id="IPR018490">
    <property type="entry name" value="cNMP-bd_dom_sf"/>
</dbReference>
<dbReference type="GO" id="GO:0016020">
    <property type="term" value="C:membrane"/>
    <property type="evidence" value="ECO:0007669"/>
    <property type="project" value="UniProtKB-SubCell"/>
</dbReference>
<feature type="domain" description="Cyclic nucleotide-binding" evidence="10">
    <location>
        <begin position="1522"/>
        <end position="1622"/>
    </location>
</feature>
<feature type="transmembrane region" description="Helical" evidence="9">
    <location>
        <begin position="80"/>
        <end position="104"/>
    </location>
</feature>
<dbReference type="Pfam" id="PF00520">
    <property type="entry name" value="Ion_trans"/>
    <property type="match status" value="2"/>
</dbReference>
<keyword evidence="5" id="KW-0406">Ion transport</keyword>
<evidence type="ECO:0000313" key="12">
    <source>
        <dbReference type="Proteomes" id="UP000002640"/>
    </source>
</evidence>
<dbReference type="InterPro" id="IPR018488">
    <property type="entry name" value="cNMP-bd_CS"/>
</dbReference>
<evidence type="ECO:0000256" key="4">
    <source>
        <dbReference type="ARBA" id="ARBA00022989"/>
    </source>
</evidence>
<reference evidence="11 12" key="1">
    <citation type="journal article" date="2006" name="Science">
        <title>Phytophthora genome sequences uncover evolutionary origins and mechanisms of pathogenesis.</title>
        <authorList>
            <person name="Tyler B.M."/>
            <person name="Tripathy S."/>
            <person name="Zhang X."/>
            <person name="Dehal P."/>
            <person name="Jiang R.H."/>
            <person name="Aerts A."/>
            <person name="Arredondo F.D."/>
            <person name="Baxter L."/>
            <person name="Bensasson D."/>
            <person name="Beynon J.L."/>
            <person name="Chapman J."/>
            <person name="Damasceno C.M."/>
            <person name="Dorrance A.E."/>
            <person name="Dou D."/>
            <person name="Dickerman A.W."/>
            <person name="Dubchak I.L."/>
            <person name="Garbelotto M."/>
            <person name="Gijzen M."/>
            <person name="Gordon S.G."/>
            <person name="Govers F."/>
            <person name="Grunwald N.J."/>
            <person name="Huang W."/>
            <person name="Ivors K.L."/>
            <person name="Jones R.W."/>
            <person name="Kamoun S."/>
            <person name="Krampis K."/>
            <person name="Lamour K.H."/>
            <person name="Lee M.K."/>
            <person name="McDonald W.H."/>
            <person name="Medina M."/>
            <person name="Meijer H.J."/>
            <person name="Nordberg E.K."/>
            <person name="Maclean D.J."/>
            <person name="Ospina-Giraldo M.D."/>
            <person name="Morris P.F."/>
            <person name="Phuntumart V."/>
            <person name="Putnam N.H."/>
            <person name="Rash S."/>
            <person name="Rose J.K."/>
            <person name="Sakihama Y."/>
            <person name="Salamov A.A."/>
            <person name="Savidor A."/>
            <person name="Scheuring C.F."/>
            <person name="Smith B.M."/>
            <person name="Sobral B.W."/>
            <person name="Terry A."/>
            <person name="Torto-Alalibo T.A."/>
            <person name="Win J."/>
            <person name="Xu Z."/>
            <person name="Zhang H."/>
            <person name="Grigoriev I.V."/>
            <person name="Rokhsar D.S."/>
            <person name="Boore J.L."/>
        </authorList>
    </citation>
    <scope>NUCLEOTIDE SEQUENCE [LARGE SCALE GENOMIC DNA]</scope>
    <source>
        <strain evidence="11 12">P6497</strain>
    </source>
</reference>
<feature type="domain" description="Cyclic nucleotide-binding" evidence="10">
    <location>
        <begin position="477"/>
        <end position="575"/>
    </location>
</feature>
<sequence length="2400" mass="274581">MAPSKIHPNAARSGPRSVLVDGGGAPLAIGLNTGGPSLEVIPRRRPDRVLIQVYQRVYYGVTRPVVRSYKRLPWVTRRTISIGVQLYMVLYIFLTVPLRVAFYYDTRSHSETHEWTQELTVFVALDCIADFIGVTQFARFYDLWRTVFYELSTFASLRSTKDRTRTSDTDRVSASKMVVRRLSSANNFQLGRVNWTISSIKPLSAMPGDKGSRSSSQHHYSNAELVLEVIALLPVEVIPVVLGSFNTLHLVRITKLCRLYRLRSCLTRLAKLYSDRDLVQYLSSAGIDSLVRTIALCAGLCHWVACGYMLIAHVQCGTDLAECDANIESSWVVRDRLHGASVGRKYARTLYWASRTLVLLGYDDVTPVSNAETLYVVIVTIMGALFGTSMLANFLFLFRFRNARYAAYAHHVDNAREYMRLQNIPRSVRQQVTAYFNYAWSTHHCLDSEEALHLLPQHLQSKVIATLRANRTAQVCFLMKESVEFINELALALARRIYSPGDQIIEPKVNAQMFFVIRGQVILASLGGGKPNECKTGDHFAEMCLLFPEVYLQRAFAKTFCELYVLTKAKFDEALSEYHRGTEHATRLRMAESLEKYQLQLRKTKKILGLQDGYENLSGRSSLGRFSTGRLSAVKTQWKQRTHWRLPGSPFRLGWDTVRLMAIVYVAFEVPYFAVFISMTEGRHMFVVDTGMDLRYVVTMLVEFFFTFDLILRTRFFAFMDHTVMLSIVRSDLIFAAYKSNGFYLDLLAWLPVGDILDSITTGSLQVHSSIFRLLRLLRLRLLPGLLHELSDLYGASSKFRIVLTLVLGVTLMLHIVGCVWFEMALFPPDSQSDHGDSAVFIAELTRSDCLHQATLFYNCSWVKFDCYGHLGLEFPQENPDSMYQAPFAYLRSIYWAMVTLTAVGYGDIVAYSTAESYFAAFWVFLGGIINFGVMGAMSSTISNLTATHHHHMEKLNLVNSIMERVNISKRLSAEVRRFYHQQFVGHKQAYESQLLSHLPDQLCYQISSLLHSRAVKKIPLFDSASIEFIREVTGKFRHRSYQNGETICLEGDICREFFVFLNGSRANLFFRSKKVPIRALHAGNCYGVNEFLLKRAHAATIIAASHVHASVMSREQFDCVQRKFADDLRDMREEAHTHWTEERAVMKSVMGNLARIKLQPHLLQTPSLFYQRDNVFITSGDEDAGHGLYSISDTFTTVWNALVTFWSLYNAVFVIFRICFHSHLHFSSASVWIADLSCDVCFAVDIYLRLFYFDLAEVTVKNLIERKLINKQYLRSPTFKWDLVASLPIYTPFSSGSLIASLCRLPRLVRCVKLWSYLDDVIVQIQQHFAARNVSAYLSPVKLLIVLVLVAHYVGCIFFLISERECEYLERCWMAHDPVLHNNHSVPILYAKTFYWAITTLLLVGSREIIPRGMAGTLWTGFTCLCCTFVIGHIVGEISELILELGKETKQYKNRIASFENFANEHELSPGLRKRVVYYFRVEFEQTKGTNMCKTMQDLSANLRLKFMLEKYGYSIEKLPISSFLTATQINNLALRLQSELFIPGDTILVEGTFGSRLCTLRKGLAAAYWTKSVASVAVLMENSFFGEIAFFLPNQRRLATVRATTSCEVLYITKQDWQELWIPSDDPSDLNVQKHAQFAILGWVNSRLQRYQRGCLRTASRAKVVDTRRPSIKPSRQMLIRSRSLTLFGDAFFRDREHYEGYYRIANDDRKGGAGIDFEILQRCQRPQYATQLHWYNRYRRWKSKLQSETIPALKSFFTGGSFNQKTTQQVLRAAITDFQSKQFIRRVKQLGKAWDLVIVFVSVYHLVVTPFKMCFAHEVSVISDAVLRSWSGLEIFLDVLCLVDLVYKMLHALPKHQPLAIDPTGKAKESIRHLLANSFTSEFRFDLVAMLPLELLLVSTRVRLPTSAIHLGVEATNASWWTTRWVLRLNRMLLVRRIQPMSEELIQFAIHDLKLPVSEALLYFLRSVAAYIAMGHLLACIWFITSEVALWQYAVSWLSTPGMLAFRMEETMATDVIEAHRSLSEVASVAFSLDSISLGRQYLRSLLFSLECISTLFYGDILSMNPLELLVEIAITFWSIYIYGALIGAQGERIDAQARQEAAFEQNLAELQHFLNENDVPKGLKRQVKAYYARMWKRHQGKPEFASVADVSRALYEDVVFATQRDFAAQVRVFRALDENFLRGLLVCLEYVVCSEGEEVVTKGDMDRSMYFIAQGRILVRMDSGEEARERGEYFGEFALLYGISRLETCIAISVAELYRLDHEPYERLLQDFPGYRRRNKQSWTTPIPQNHSMLRASNYAGKRKHTATTIIGAAPILARRVSVRNIDAVTTVNIEKEVPHTFVYKSTMEMMAQLHTMHPEEAKQLILKVRAGSRKRLSREIAQEQLEDGDEDEGME</sequence>
<dbReference type="Gene3D" id="1.10.287.70">
    <property type="match status" value="4"/>
</dbReference>
<evidence type="ECO:0000256" key="3">
    <source>
        <dbReference type="ARBA" id="ARBA00022692"/>
    </source>
</evidence>
<feature type="transmembrane region" description="Helical" evidence="9">
    <location>
        <begin position="660"/>
        <end position="679"/>
    </location>
</feature>
<evidence type="ECO:0000256" key="1">
    <source>
        <dbReference type="ARBA" id="ARBA00004141"/>
    </source>
</evidence>
<keyword evidence="7" id="KW-1071">Ligand-gated ion channel</keyword>
<evidence type="ECO:0000256" key="9">
    <source>
        <dbReference type="SAM" id="Phobius"/>
    </source>
</evidence>
<dbReference type="Gene3D" id="2.60.120.10">
    <property type="entry name" value="Jelly Rolls"/>
    <property type="match status" value="4"/>
</dbReference>
<keyword evidence="6 9" id="KW-0472">Membrane</keyword>
<proteinExistence type="predicted"/>
<keyword evidence="4 9" id="KW-1133">Transmembrane helix</keyword>
<protein>
    <recommendedName>
        <fullName evidence="10">Cyclic nucleotide-binding domain-containing protein</fullName>
    </recommendedName>
</protein>
<dbReference type="GeneID" id="20657763"/>
<feature type="transmembrane region" description="Helical" evidence="9">
    <location>
        <begin position="1342"/>
        <end position="1362"/>
    </location>
</feature>
<feature type="domain" description="Cyclic nucleotide-binding" evidence="10">
    <location>
        <begin position="1021"/>
        <end position="1139"/>
    </location>
</feature>
<evidence type="ECO:0000256" key="8">
    <source>
        <dbReference type="ARBA" id="ARBA00023303"/>
    </source>
</evidence>
<dbReference type="InterPro" id="IPR005821">
    <property type="entry name" value="Ion_trans_dom"/>
</dbReference>
<feature type="transmembrane region" description="Helical" evidence="9">
    <location>
        <begin position="374"/>
        <end position="398"/>
    </location>
</feature>
<keyword evidence="3 9" id="KW-0812">Transmembrane</keyword>
<feature type="transmembrane region" description="Helical" evidence="9">
    <location>
        <begin position="1199"/>
        <end position="1221"/>
    </location>
</feature>
<evidence type="ECO:0000256" key="6">
    <source>
        <dbReference type="ARBA" id="ARBA00023136"/>
    </source>
</evidence>
<keyword evidence="8" id="KW-0407">Ion channel</keyword>
<dbReference type="SMART" id="SM00100">
    <property type="entry name" value="cNMP"/>
    <property type="match status" value="4"/>
</dbReference>
<evidence type="ECO:0000256" key="2">
    <source>
        <dbReference type="ARBA" id="ARBA00022448"/>
    </source>
</evidence>
<dbReference type="Pfam" id="PF07885">
    <property type="entry name" value="Ion_trans_2"/>
    <property type="match status" value="1"/>
</dbReference>
<dbReference type="InterPro" id="IPR050866">
    <property type="entry name" value="CNG_cation_channel"/>
</dbReference>
<dbReference type="InterPro" id="IPR014710">
    <property type="entry name" value="RmlC-like_jellyroll"/>
</dbReference>
<evidence type="ECO:0000259" key="10">
    <source>
        <dbReference type="PROSITE" id="PS50042"/>
    </source>
</evidence>
<dbReference type="PROSITE" id="PS50042">
    <property type="entry name" value="CNMP_BINDING_3"/>
    <property type="match status" value="4"/>
</dbReference>
<dbReference type="RefSeq" id="XP_009527526.1">
    <property type="nucleotide sequence ID" value="XM_009529231.1"/>
</dbReference>
<dbReference type="Pfam" id="PF00027">
    <property type="entry name" value="cNMP_binding"/>
    <property type="match status" value="4"/>
</dbReference>
<feature type="transmembrane region" description="Helical" evidence="9">
    <location>
        <begin position="893"/>
        <end position="911"/>
    </location>
</feature>
<dbReference type="OMA" id="ERECEYL"/>
<dbReference type="EMBL" id="JH159154">
    <property type="protein sequence ID" value="EGZ18468.1"/>
    <property type="molecule type" value="Genomic_DNA"/>
</dbReference>
<keyword evidence="12" id="KW-1185">Reference proteome</keyword>
<dbReference type="GO" id="GO:0044877">
    <property type="term" value="F:protein-containing complex binding"/>
    <property type="evidence" value="ECO:0007669"/>
    <property type="project" value="TreeGrafter"/>
</dbReference>
<comment type="subcellular location">
    <subcellularLocation>
        <location evidence="1">Membrane</location>
        <topology evidence="1">Multi-pass membrane protein</topology>
    </subcellularLocation>
</comment>
<feature type="domain" description="Cyclic nucleotide-binding" evidence="10">
    <location>
        <begin position="2176"/>
        <end position="2290"/>
    </location>
</feature>
<evidence type="ECO:0000313" key="11">
    <source>
        <dbReference type="EMBL" id="EGZ18468.1"/>
    </source>
</evidence>
<evidence type="ECO:0000256" key="7">
    <source>
        <dbReference type="ARBA" id="ARBA00023286"/>
    </source>
</evidence>
<dbReference type="PANTHER" id="PTHR45638">
    <property type="entry name" value="CYCLIC NUCLEOTIDE-GATED CATION CHANNEL SUBUNIT A"/>
    <property type="match status" value="1"/>
</dbReference>
<dbReference type="PANTHER" id="PTHR45638:SF11">
    <property type="entry name" value="CYCLIC NUCLEOTIDE-GATED CATION CHANNEL SUBUNIT A"/>
    <property type="match status" value="1"/>
</dbReference>
<evidence type="ECO:0000256" key="5">
    <source>
        <dbReference type="ARBA" id="ARBA00023065"/>
    </source>
</evidence>
<dbReference type="SUPFAM" id="SSF81324">
    <property type="entry name" value="Voltage-gated potassium channels"/>
    <property type="match status" value="4"/>
</dbReference>
<organism evidence="11 12">
    <name type="scientific">Phytophthora sojae (strain P6497)</name>
    <name type="common">Soybean stem and root rot agent</name>
    <name type="synonym">Phytophthora megasperma f. sp. glycines</name>
    <dbReference type="NCBI Taxonomy" id="1094619"/>
    <lineage>
        <taxon>Eukaryota</taxon>
        <taxon>Sar</taxon>
        <taxon>Stramenopiles</taxon>
        <taxon>Oomycota</taxon>
        <taxon>Peronosporomycetes</taxon>
        <taxon>Peronosporales</taxon>
        <taxon>Peronosporaceae</taxon>
        <taxon>Phytophthora</taxon>
    </lineage>
</organism>
<dbReference type="InterPro" id="IPR013099">
    <property type="entry name" value="K_chnl_dom"/>
</dbReference>
<feature type="transmembrane region" description="Helical" evidence="9">
    <location>
        <begin position="1389"/>
        <end position="1406"/>
    </location>
</feature>
<feature type="transmembrane region" description="Helical" evidence="9">
    <location>
        <begin position="802"/>
        <end position="824"/>
    </location>
</feature>
<dbReference type="KEGG" id="psoj:PHYSODRAFT_499897"/>
<dbReference type="CDD" id="cd00038">
    <property type="entry name" value="CAP_ED"/>
    <property type="match status" value="4"/>
</dbReference>
<dbReference type="GO" id="GO:0005221">
    <property type="term" value="F:intracellularly cyclic nucleotide-activated monoatomic cation channel activity"/>
    <property type="evidence" value="ECO:0007669"/>
    <property type="project" value="InterPro"/>
</dbReference>
<feature type="transmembrane region" description="Helical" evidence="9">
    <location>
        <begin position="918"/>
        <end position="938"/>
    </location>
</feature>
<dbReference type="PROSITE" id="PS00888">
    <property type="entry name" value="CNMP_BINDING_1"/>
    <property type="match status" value="1"/>
</dbReference>
<accession>G4ZF37</accession>